<dbReference type="EMBL" id="JAUOPJ010000016">
    <property type="protein sequence ID" value="MDO6458668.1"/>
    <property type="molecule type" value="Genomic_DNA"/>
</dbReference>
<proteinExistence type="predicted"/>
<accession>A0AAW7XW43</accession>
<evidence type="ECO:0000313" key="3">
    <source>
        <dbReference type="Proteomes" id="UP001169823"/>
    </source>
</evidence>
<organism evidence="2 3">
    <name type="scientific">Celeribacter halophilus</name>
    <dbReference type="NCBI Taxonomy" id="576117"/>
    <lineage>
        <taxon>Bacteria</taxon>
        <taxon>Pseudomonadati</taxon>
        <taxon>Pseudomonadota</taxon>
        <taxon>Alphaproteobacteria</taxon>
        <taxon>Rhodobacterales</taxon>
        <taxon>Roseobacteraceae</taxon>
        <taxon>Celeribacter</taxon>
    </lineage>
</organism>
<name>A0AAW7XW43_9RHOB</name>
<protein>
    <submittedName>
        <fullName evidence="2">Uncharacterized protein</fullName>
    </submittedName>
</protein>
<feature type="compositionally biased region" description="Basic and acidic residues" evidence="1">
    <location>
        <begin position="72"/>
        <end position="82"/>
    </location>
</feature>
<evidence type="ECO:0000313" key="2">
    <source>
        <dbReference type="EMBL" id="MDO6458668.1"/>
    </source>
</evidence>
<reference evidence="2" key="1">
    <citation type="submission" date="2023-07" db="EMBL/GenBank/DDBJ databases">
        <title>Genome content predicts the carbon catabolic preferences of heterotrophic bacteria.</title>
        <authorList>
            <person name="Gralka M."/>
        </authorList>
    </citation>
    <scope>NUCLEOTIDE SEQUENCE</scope>
    <source>
        <strain evidence="2">I2M02</strain>
    </source>
</reference>
<dbReference type="AlphaFoldDB" id="A0AAW7XW43"/>
<evidence type="ECO:0000256" key="1">
    <source>
        <dbReference type="SAM" id="MobiDB-lite"/>
    </source>
</evidence>
<dbReference type="RefSeq" id="WP_303485449.1">
    <property type="nucleotide sequence ID" value="NZ_JAUOPJ010000016.1"/>
</dbReference>
<dbReference type="Proteomes" id="UP001169823">
    <property type="component" value="Unassembled WGS sequence"/>
</dbReference>
<sequence>MINTSHSWAIVISNAGRSDQVRMAPLVGASMTRKNGAFCLEALSLVNTGKDVSLPVSPNALQSTVSRQAGKKGLEENGLGHK</sequence>
<gene>
    <name evidence="2" type="ORF">Q4494_16400</name>
</gene>
<comment type="caution">
    <text evidence="2">The sequence shown here is derived from an EMBL/GenBank/DDBJ whole genome shotgun (WGS) entry which is preliminary data.</text>
</comment>
<feature type="region of interest" description="Disordered" evidence="1">
    <location>
        <begin position="60"/>
        <end position="82"/>
    </location>
</feature>